<name>A0A7Z0K8T3_9MICC</name>
<evidence type="ECO:0000313" key="3">
    <source>
        <dbReference type="Proteomes" id="UP000535437"/>
    </source>
</evidence>
<dbReference type="Pfam" id="PF12146">
    <property type="entry name" value="Hydrolase_4"/>
    <property type="match status" value="1"/>
</dbReference>
<dbReference type="GO" id="GO:0003824">
    <property type="term" value="F:catalytic activity"/>
    <property type="evidence" value="ECO:0007669"/>
    <property type="project" value="UniProtKB-ARBA"/>
</dbReference>
<dbReference type="Gene3D" id="3.40.50.1820">
    <property type="entry name" value="alpha/beta hydrolase"/>
    <property type="match status" value="1"/>
</dbReference>
<gene>
    <name evidence="2" type="ORF">HNR09_001357</name>
</gene>
<evidence type="ECO:0000259" key="1">
    <source>
        <dbReference type="Pfam" id="PF12146"/>
    </source>
</evidence>
<reference evidence="2 3" key="1">
    <citation type="submission" date="2020-07" db="EMBL/GenBank/DDBJ databases">
        <title>Sequencing the genomes of 1000 actinobacteria strains.</title>
        <authorList>
            <person name="Klenk H.-P."/>
        </authorList>
    </citation>
    <scope>NUCLEOTIDE SEQUENCE [LARGE SCALE GENOMIC DNA]</scope>
    <source>
        <strain evidence="2 3">DSM 15475</strain>
    </source>
</reference>
<dbReference type="PANTHER" id="PTHR46438:SF11">
    <property type="entry name" value="LIPASE-RELATED"/>
    <property type="match status" value="1"/>
</dbReference>
<proteinExistence type="predicted"/>
<dbReference type="Proteomes" id="UP000535437">
    <property type="component" value="Unassembled WGS sequence"/>
</dbReference>
<protein>
    <submittedName>
        <fullName evidence="2">3-oxoadipate enol-lactonase</fullName>
    </submittedName>
</protein>
<dbReference type="RefSeq" id="WP_179541360.1">
    <property type="nucleotide sequence ID" value="NZ_BAAALL010000002.1"/>
</dbReference>
<dbReference type="SUPFAM" id="SSF53474">
    <property type="entry name" value="alpha/beta-Hydrolases"/>
    <property type="match status" value="1"/>
</dbReference>
<dbReference type="AlphaFoldDB" id="A0A7Z0K8T3"/>
<organism evidence="2 3">
    <name type="scientific">Nesterenkonia xinjiangensis</name>
    <dbReference type="NCBI Taxonomy" id="225327"/>
    <lineage>
        <taxon>Bacteria</taxon>
        <taxon>Bacillati</taxon>
        <taxon>Actinomycetota</taxon>
        <taxon>Actinomycetes</taxon>
        <taxon>Micrococcales</taxon>
        <taxon>Micrococcaceae</taxon>
        <taxon>Nesterenkonia</taxon>
    </lineage>
</organism>
<dbReference type="EMBL" id="JACCFY010000001">
    <property type="protein sequence ID" value="NYJ77946.1"/>
    <property type="molecule type" value="Genomic_DNA"/>
</dbReference>
<keyword evidence="3" id="KW-1185">Reference proteome</keyword>
<sequence length="278" mass="28673">MTHPRSALTLTLTLLAGRTEDLSSGRRPLLLVGPSLGTSVSALWGPALPWLDERFVVIGWDLPGHGAGQPSAGPFTLEDLADGVEEALAGVVAEHGLPTSTPVLAAGVSIGGATSLTLAQRPETRIDRLAAICTAARIGTPQSWTERAELVAQAGTPTIVEGSAQRWFAPGFMAEHPRVATNLLQSLQHADRHSYAHACHALGTHDLTGRLGRFARPLLVVNGAEDTVCPPADAAAIADGAAAGSVPVRAVTLPGVAHLAPAEAPEATARLLEELLDG</sequence>
<dbReference type="PRINTS" id="PR00111">
    <property type="entry name" value="ABHYDROLASE"/>
</dbReference>
<dbReference type="InterPro" id="IPR000073">
    <property type="entry name" value="AB_hydrolase_1"/>
</dbReference>
<accession>A0A7Z0K8T3</accession>
<feature type="domain" description="Serine aminopeptidase S33" evidence="1">
    <location>
        <begin position="54"/>
        <end position="259"/>
    </location>
</feature>
<dbReference type="InterPro" id="IPR029058">
    <property type="entry name" value="AB_hydrolase_fold"/>
</dbReference>
<dbReference type="PANTHER" id="PTHR46438">
    <property type="entry name" value="ALPHA/BETA-HYDROLASES SUPERFAMILY PROTEIN"/>
    <property type="match status" value="1"/>
</dbReference>
<comment type="caution">
    <text evidence="2">The sequence shown here is derived from an EMBL/GenBank/DDBJ whole genome shotgun (WGS) entry which is preliminary data.</text>
</comment>
<evidence type="ECO:0000313" key="2">
    <source>
        <dbReference type="EMBL" id="NYJ77946.1"/>
    </source>
</evidence>
<dbReference type="InterPro" id="IPR022742">
    <property type="entry name" value="Hydrolase_4"/>
</dbReference>